<keyword evidence="2" id="KW-1185">Reference proteome</keyword>
<dbReference type="PaxDb" id="610130-Closa_3908"/>
<dbReference type="Proteomes" id="UP000001662">
    <property type="component" value="Chromosome"/>
</dbReference>
<dbReference type="EMBL" id="CP002109">
    <property type="protein sequence ID" value="ADL06422.1"/>
    <property type="molecule type" value="Genomic_DNA"/>
</dbReference>
<evidence type="ECO:0000313" key="2">
    <source>
        <dbReference type="Proteomes" id="UP000001662"/>
    </source>
</evidence>
<accession>D9R0I9</accession>
<organism evidence="1 2">
    <name type="scientific">Lacrimispora saccharolytica (strain ATCC 35040 / DSM 2544 / NRCC 2533 / WM1)</name>
    <name type="common">Clostridium saccharolyticum</name>
    <dbReference type="NCBI Taxonomy" id="610130"/>
    <lineage>
        <taxon>Bacteria</taxon>
        <taxon>Bacillati</taxon>
        <taxon>Bacillota</taxon>
        <taxon>Clostridia</taxon>
        <taxon>Lachnospirales</taxon>
        <taxon>Lachnospiraceae</taxon>
        <taxon>Lacrimispora</taxon>
    </lineage>
</organism>
<reference evidence="1" key="1">
    <citation type="submission" date="2010-07" db="EMBL/GenBank/DDBJ databases">
        <title>Complete sequence of Clostridium saccharolyticum WM1.</title>
        <authorList>
            <consortium name="US DOE Joint Genome Institute"/>
            <person name="Lucas S."/>
            <person name="Copeland A."/>
            <person name="Lapidus A."/>
            <person name="Cheng J.-F."/>
            <person name="Bruce D."/>
            <person name="Goodwin L."/>
            <person name="Pitluck S."/>
            <person name="Chertkov O."/>
            <person name="Detter J.C."/>
            <person name="Han C."/>
            <person name="Tapia R."/>
            <person name="Land M."/>
            <person name="Hauser L."/>
            <person name="Chang Y.-J."/>
            <person name="Jeffries C."/>
            <person name="Kyrpides N."/>
            <person name="Ivanova N."/>
            <person name="Mikhailova N."/>
            <person name="Mouttaki H."/>
            <person name="Lin L."/>
            <person name="Zhou J."/>
            <person name="Hemme C.L."/>
            <person name="Woyke T."/>
        </authorList>
    </citation>
    <scope>NUCLEOTIDE SEQUENCE [LARGE SCALE GENOMIC DNA]</scope>
    <source>
        <strain evidence="1">WM1</strain>
    </source>
</reference>
<dbReference type="HOGENOM" id="CLU_119953_0_0_9"/>
<dbReference type="RefSeq" id="WP_013274475.1">
    <property type="nucleotide sequence ID" value="NC_014376.1"/>
</dbReference>
<gene>
    <name evidence="1" type="ordered locus">Closa_3908</name>
</gene>
<dbReference type="eggNOG" id="ENOG5033PYI">
    <property type="taxonomic scope" value="Bacteria"/>
</dbReference>
<evidence type="ECO:0000313" key="1">
    <source>
        <dbReference type="EMBL" id="ADL06422.1"/>
    </source>
</evidence>
<name>D9R0I9_LACSW</name>
<dbReference type="AlphaFoldDB" id="D9R0I9"/>
<dbReference type="OrthoDB" id="2029085at2"/>
<sequence length="198" mass="21907">MNNTVTGKRGSITKVGSILHIENALVEDIYTPNSRTGYILISYASPGRKDMVFIELLQLNVGWETILINQFGDPITLCNVRKGMWINAEFSAAMTRSIPPQSKAYRIVAIMQKPLFRITTDRIASVDAENGFLTSGNANNELDQMRFVVSQATEILDQTGSSIPLSALQPGQMARIEHANFQTASIPPQTTAYRMQVI</sequence>
<dbReference type="KEGG" id="csh:Closa_3908"/>
<proteinExistence type="predicted"/>
<protein>
    <submittedName>
        <fullName evidence="1">Uncharacterized protein</fullName>
    </submittedName>
</protein>